<keyword evidence="4" id="KW-0274">FAD</keyword>
<dbReference type="GO" id="GO:0016614">
    <property type="term" value="F:oxidoreductase activity, acting on CH-OH group of donors"/>
    <property type="evidence" value="ECO:0007669"/>
    <property type="project" value="InterPro"/>
</dbReference>
<evidence type="ECO:0000256" key="4">
    <source>
        <dbReference type="ARBA" id="ARBA00022827"/>
    </source>
</evidence>
<dbReference type="EMBL" id="LMWY01000018">
    <property type="protein sequence ID" value="KUO03372.1"/>
    <property type="molecule type" value="Genomic_DNA"/>
</dbReference>
<dbReference type="Pfam" id="PF00732">
    <property type="entry name" value="GMC_oxred_N"/>
    <property type="match status" value="1"/>
</dbReference>
<sequence>MKAESFDVCVVGSGASGSVAAQEIASSGLRVLVLEEGRKLNPGESLPTVQSAWENALVPTPGGALRPFGRPWSASALGGGMALYAGISFRLRGVDLDARAHVAPDALDPAWPIGYADLRPFYDRIERCIGVAREPGADPLEPPGPPAVMPAHPYSTQGGLIAAAGRRIGLRPFPTPLAINSEPYAGRPACVRCGPCNEYVCPTGARANTSSLLFDAGLPAGALTVAHGAKALRIILSNRHHAGSVEWLDLRTRTRRVTRVRSVVLAANAVQSAALLLRSAQRGAENGLGNSTDMVGRGLSFKISGYAAGTVDAPGPRPVVSADPAAGAYAHVPGGPFSTVAFSDHYLDPDAPSGLGGLLYEASDDERVVKDGRIRLRVHFLAADQPMRDNSVRLARERGPFNLPRLVIHYVTHPLDKRRLGYLSRRASELLAKAGADDIRYEDSNYQLGSRHLHGGCRAGTDPAQSVVDPWGRVHDLDNVYVVDGGFFPYSGGVNPTFTIQANALRIAQKIALDLRSAASLPAAHRRPDLPVAD</sequence>
<dbReference type="STRING" id="661399.AQJ67_16785"/>
<dbReference type="InterPro" id="IPR007867">
    <property type="entry name" value="GMC_OxRtase_C"/>
</dbReference>
<gene>
    <name evidence="7" type="ORF">AQJ67_16785</name>
</gene>
<accession>A0A101U393</accession>
<comment type="caution">
    <text evidence="7">The sequence shown here is derived from an EMBL/GenBank/DDBJ whole genome shotgun (WGS) entry which is preliminary data.</text>
</comment>
<keyword evidence="3" id="KW-0285">Flavoprotein</keyword>
<evidence type="ECO:0000256" key="3">
    <source>
        <dbReference type="ARBA" id="ARBA00022630"/>
    </source>
</evidence>
<feature type="domain" description="4Fe-4S ferredoxin-type" evidence="6">
    <location>
        <begin position="181"/>
        <end position="211"/>
    </location>
</feature>
<proteinExistence type="inferred from homology"/>
<dbReference type="OrthoDB" id="9798604at2"/>
<evidence type="ECO:0000313" key="8">
    <source>
        <dbReference type="Proteomes" id="UP000053429"/>
    </source>
</evidence>
<comment type="cofactor">
    <cofactor evidence="1">
        <name>FAD</name>
        <dbReference type="ChEBI" id="CHEBI:57692"/>
    </cofactor>
</comment>
<dbReference type="PANTHER" id="PTHR42784">
    <property type="entry name" value="PYRANOSE 2-OXIDASE"/>
    <property type="match status" value="1"/>
</dbReference>
<comment type="similarity">
    <text evidence="2">Belongs to the GMC oxidoreductase family.</text>
</comment>
<organism evidence="7 8">
    <name type="scientific">Streptomyces caeruleatus</name>
    <dbReference type="NCBI Taxonomy" id="661399"/>
    <lineage>
        <taxon>Bacteria</taxon>
        <taxon>Bacillati</taxon>
        <taxon>Actinomycetota</taxon>
        <taxon>Actinomycetes</taxon>
        <taxon>Kitasatosporales</taxon>
        <taxon>Streptomycetaceae</taxon>
        <taxon>Streptomyces</taxon>
    </lineage>
</organism>
<dbReference type="AlphaFoldDB" id="A0A101U393"/>
<dbReference type="InterPro" id="IPR017896">
    <property type="entry name" value="4Fe4S_Fe-S-bd"/>
</dbReference>
<evidence type="ECO:0000259" key="6">
    <source>
        <dbReference type="PROSITE" id="PS51379"/>
    </source>
</evidence>
<dbReference type="InterPro" id="IPR051473">
    <property type="entry name" value="P2Ox-like"/>
</dbReference>
<evidence type="ECO:0000313" key="7">
    <source>
        <dbReference type="EMBL" id="KUO03372.1"/>
    </source>
</evidence>
<dbReference type="GO" id="GO:0050660">
    <property type="term" value="F:flavin adenine dinucleotide binding"/>
    <property type="evidence" value="ECO:0007669"/>
    <property type="project" value="InterPro"/>
</dbReference>
<protein>
    <recommendedName>
        <fullName evidence="6">4Fe-4S ferredoxin-type domain-containing protein</fullName>
    </recommendedName>
</protein>
<dbReference type="Pfam" id="PF13450">
    <property type="entry name" value="NAD_binding_8"/>
    <property type="match status" value="1"/>
</dbReference>
<reference evidence="7 8" key="1">
    <citation type="submission" date="2015-10" db="EMBL/GenBank/DDBJ databases">
        <title>Draft genome sequence of Streptomyces caeruleatus NRRL B-24802, type strain for the species Streptomyces caeruleatus.</title>
        <authorList>
            <person name="Ruckert C."/>
            <person name="Winkler A."/>
            <person name="Kalinowski J."/>
            <person name="Kampfer P."/>
            <person name="Glaeser S."/>
        </authorList>
    </citation>
    <scope>NUCLEOTIDE SEQUENCE [LARGE SCALE GENOMIC DNA]</scope>
    <source>
        <strain evidence="7 8">NRRL B-24802</strain>
    </source>
</reference>
<dbReference type="InterPro" id="IPR000172">
    <property type="entry name" value="GMC_OxRdtase_N"/>
</dbReference>
<dbReference type="Gene3D" id="3.50.50.60">
    <property type="entry name" value="FAD/NAD(P)-binding domain"/>
    <property type="match status" value="2"/>
</dbReference>
<dbReference type="Pfam" id="PF05199">
    <property type="entry name" value="GMC_oxred_C"/>
    <property type="match status" value="1"/>
</dbReference>
<dbReference type="PANTHER" id="PTHR42784:SF1">
    <property type="entry name" value="PYRANOSE 2-OXIDASE"/>
    <property type="match status" value="1"/>
</dbReference>
<keyword evidence="8" id="KW-1185">Reference proteome</keyword>
<keyword evidence="5" id="KW-0560">Oxidoreductase</keyword>
<dbReference type="SUPFAM" id="SSF51905">
    <property type="entry name" value="FAD/NAD(P)-binding domain"/>
    <property type="match status" value="1"/>
</dbReference>
<dbReference type="PROSITE" id="PS51379">
    <property type="entry name" value="4FE4S_FER_2"/>
    <property type="match status" value="1"/>
</dbReference>
<evidence type="ECO:0000256" key="2">
    <source>
        <dbReference type="ARBA" id="ARBA00010790"/>
    </source>
</evidence>
<evidence type="ECO:0000256" key="1">
    <source>
        <dbReference type="ARBA" id="ARBA00001974"/>
    </source>
</evidence>
<evidence type="ECO:0000256" key="5">
    <source>
        <dbReference type="ARBA" id="ARBA00023002"/>
    </source>
</evidence>
<name>A0A101U393_9ACTN</name>
<dbReference type="InterPro" id="IPR036188">
    <property type="entry name" value="FAD/NAD-bd_sf"/>
</dbReference>
<dbReference type="Proteomes" id="UP000053429">
    <property type="component" value="Unassembled WGS sequence"/>
</dbReference>